<sequence>MTGLRSQNPNLKVLVAVGGWNEGSTSYSAMASNPTCRKTFTESAIKFMQTYGFDGIVLDWKYPAQRGGAATDKICENIGKGGWTVVWDGEQQVPYAYKGNQWVGYDNARSITLKTEYAKYYGLGGIMVWSVVTDDFNGYCGEKDVLLKTIRNNLGLVTLSVNVTIISSDLFSKLWPMVEPIPPASDAGDNSGTTDGNNSGTTSGENSSTTGGYNGTTTSEDNSGSNGETTDVICTASGYARDPQTCTIFYLCIAYQDNYIEYPFNCPTGLYFDLSSNVCDMEENQLEKYGPIEYTLNVKYEYPFGSSKIRTLTDTDVPDFSDYRRGSVKSPNKKGSDSVDDRRAFTYFMVGTSIATGSYAAKALVLQYVKYMAASKEVLALAKIEIKLSEIPEGKSVTLKWRGKPLFVRHRTQEEIDVVRSVDITTLRDPQRDEDRTQKPEWLIVIGVCTHLGCVPMAGLGDFGGYYCPCHGSHFDASGRARKGPAPANLEVPPYSFPSDNTLLVG</sequence>
<evidence type="ECO:0000313" key="1">
    <source>
        <dbReference type="EMBL" id="KAI4471021.1"/>
    </source>
</evidence>
<accession>A0ACB9TVY8</accession>
<dbReference type="EMBL" id="CM043015">
    <property type="protein sequence ID" value="KAI4471021.1"/>
    <property type="molecule type" value="Genomic_DNA"/>
</dbReference>
<protein>
    <submittedName>
        <fullName evidence="1">Cytochrome b-c1 complex subunit rieske mitochondrial</fullName>
    </submittedName>
</protein>
<dbReference type="Proteomes" id="UP001056778">
    <property type="component" value="Chromosome 1"/>
</dbReference>
<gene>
    <name evidence="1" type="ORF">MML48_1g04028</name>
</gene>
<comment type="caution">
    <text evidence="1">The sequence shown here is derived from an EMBL/GenBank/DDBJ whole genome shotgun (WGS) entry which is preliminary data.</text>
</comment>
<reference evidence="1" key="1">
    <citation type="submission" date="2022-04" db="EMBL/GenBank/DDBJ databases">
        <title>Chromosome-scale genome assembly of Holotrichia oblita Faldermann.</title>
        <authorList>
            <person name="Rongchong L."/>
        </authorList>
    </citation>
    <scope>NUCLEOTIDE SEQUENCE</scope>
    <source>
        <strain evidence="1">81SQS9</strain>
    </source>
</reference>
<proteinExistence type="predicted"/>
<keyword evidence="2" id="KW-1185">Reference proteome</keyword>
<organism evidence="1 2">
    <name type="scientific">Holotrichia oblita</name>
    <name type="common">Chafer beetle</name>
    <dbReference type="NCBI Taxonomy" id="644536"/>
    <lineage>
        <taxon>Eukaryota</taxon>
        <taxon>Metazoa</taxon>
        <taxon>Ecdysozoa</taxon>
        <taxon>Arthropoda</taxon>
        <taxon>Hexapoda</taxon>
        <taxon>Insecta</taxon>
        <taxon>Pterygota</taxon>
        <taxon>Neoptera</taxon>
        <taxon>Endopterygota</taxon>
        <taxon>Coleoptera</taxon>
        <taxon>Polyphaga</taxon>
        <taxon>Scarabaeiformia</taxon>
        <taxon>Scarabaeidae</taxon>
        <taxon>Melolonthinae</taxon>
        <taxon>Holotrichia</taxon>
    </lineage>
</organism>
<name>A0ACB9TVY8_HOLOL</name>
<evidence type="ECO:0000313" key="2">
    <source>
        <dbReference type="Proteomes" id="UP001056778"/>
    </source>
</evidence>